<gene>
    <name evidence="2" type="ORF">DPMN_017773</name>
</gene>
<proteinExistence type="predicted"/>
<dbReference type="AlphaFoldDB" id="A0A9D4S7N5"/>
<dbReference type="EMBL" id="JAIWYP010000001">
    <property type="protein sequence ID" value="KAH3893625.1"/>
    <property type="molecule type" value="Genomic_DNA"/>
</dbReference>
<organism evidence="2 3">
    <name type="scientific">Dreissena polymorpha</name>
    <name type="common">Zebra mussel</name>
    <name type="synonym">Mytilus polymorpha</name>
    <dbReference type="NCBI Taxonomy" id="45954"/>
    <lineage>
        <taxon>Eukaryota</taxon>
        <taxon>Metazoa</taxon>
        <taxon>Spiralia</taxon>
        <taxon>Lophotrochozoa</taxon>
        <taxon>Mollusca</taxon>
        <taxon>Bivalvia</taxon>
        <taxon>Autobranchia</taxon>
        <taxon>Heteroconchia</taxon>
        <taxon>Euheterodonta</taxon>
        <taxon>Imparidentia</taxon>
        <taxon>Neoheterodontei</taxon>
        <taxon>Myida</taxon>
        <taxon>Dreissenoidea</taxon>
        <taxon>Dreissenidae</taxon>
        <taxon>Dreissena</taxon>
    </lineage>
</organism>
<evidence type="ECO:0000313" key="3">
    <source>
        <dbReference type="Proteomes" id="UP000828390"/>
    </source>
</evidence>
<sequence>MTTDLLISMVCHTFFDSLVADLQSISNSFSSDFFNSSNFSNSINHCSSENNNSSSNQPSSSNNHPSNNNRSKNKSSNNNQILNQIVKTCLSTGHNYGGYTKVIITKSI</sequence>
<dbReference type="Proteomes" id="UP000828390">
    <property type="component" value="Unassembled WGS sequence"/>
</dbReference>
<evidence type="ECO:0000256" key="1">
    <source>
        <dbReference type="SAM" id="MobiDB-lite"/>
    </source>
</evidence>
<feature type="region of interest" description="Disordered" evidence="1">
    <location>
        <begin position="45"/>
        <end position="78"/>
    </location>
</feature>
<reference evidence="2" key="1">
    <citation type="journal article" date="2019" name="bioRxiv">
        <title>The Genome of the Zebra Mussel, Dreissena polymorpha: A Resource for Invasive Species Research.</title>
        <authorList>
            <person name="McCartney M.A."/>
            <person name="Auch B."/>
            <person name="Kono T."/>
            <person name="Mallez S."/>
            <person name="Zhang Y."/>
            <person name="Obille A."/>
            <person name="Becker A."/>
            <person name="Abrahante J.E."/>
            <person name="Garbe J."/>
            <person name="Badalamenti J.P."/>
            <person name="Herman A."/>
            <person name="Mangelson H."/>
            <person name="Liachko I."/>
            <person name="Sullivan S."/>
            <person name="Sone E.D."/>
            <person name="Koren S."/>
            <person name="Silverstein K.A.T."/>
            <person name="Beckman K.B."/>
            <person name="Gohl D.M."/>
        </authorList>
    </citation>
    <scope>NUCLEOTIDE SEQUENCE</scope>
    <source>
        <strain evidence="2">Duluth1</strain>
        <tissue evidence="2">Whole animal</tissue>
    </source>
</reference>
<reference evidence="2" key="2">
    <citation type="submission" date="2020-11" db="EMBL/GenBank/DDBJ databases">
        <authorList>
            <person name="McCartney M.A."/>
            <person name="Auch B."/>
            <person name="Kono T."/>
            <person name="Mallez S."/>
            <person name="Becker A."/>
            <person name="Gohl D.M."/>
            <person name="Silverstein K.A.T."/>
            <person name="Koren S."/>
            <person name="Bechman K.B."/>
            <person name="Herman A."/>
            <person name="Abrahante J.E."/>
            <person name="Garbe J."/>
        </authorList>
    </citation>
    <scope>NUCLEOTIDE SEQUENCE</scope>
    <source>
        <strain evidence="2">Duluth1</strain>
        <tissue evidence="2">Whole animal</tissue>
    </source>
</reference>
<name>A0A9D4S7N5_DREPO</name>
<protein>
    <submittedName>
        <fullName evidence="2">Uncharacterized protein</fullName>
    </submittedName>
</protein>
<keyword evidence="3" id="KW-1185">Reference proteome</keyword>
<comment type="caution">
    <text evidence="2">The sequence shown here is derived from an EMBL/GenBank/DDBJ whole genome shotgun (WGS) entry which is preliminary data.</text>
</comment>
<accession>A0A9D4S7N5</accession>
<evidence type="ECO:0000313" key="2">
    <source>
        <dbReference type="EMBL" id="KAH3893625.1"/>
    </source>
</evidence>